<gene>
    <name evidence="1" type="ORF">MEA186_21484</name>
</gene>
<dbReference type="STRING" id="1082933.A6B35_06345"/>
<reference evidence="1 2" key="1">
    <citation type="journal article" date="2012" name="J. Bacteriol.">
        <title>Draft Genome Sequence of Plant Growth-Promoting Rhizobium Mesorhizobium amorphae, Isolated from Zinc-Lead Mine Tailings.</title>
        <authorList>
            <person name="Hao X."/>
            <person name="Lin Y."/>
            <person name="Johnstone L."/>
            <person name="Baltrus D.A."/>
            <person name="Miller S.J."/>
            <person name="Wei G."/>
            <person name="Rensing C."/>
        </authorList>
    </citation>
    <scope>NUCLEOTIDE SEQUENCE [LARGE SCALE GENOMIC DNA]</scope>
    <source>
        <strain evidence="1 2">CCNWGS0123</strain>
    </source>
</reference>
<dbReference type="PATRIC" id="fig|1082933.3.peg.4191"/>
<accession>G6YEA4</accession>
<protein>
    <submittedName>
        <fullName evidence="1">Uncharacterized protein</fullName>
    </submittedName>
</protein>
<evidence type="ECO:0000313" key="2">
    <source>
        <dbReference type="Proteomes" id="UP000002949"/>
    </source>
</evidence>
<dbReference type="AlphaFoldDB" id="G6YEA4"/>
<organism evidence="1 2">
    <name type="scientific">Mesorhizobium amorphae CCNWGS0123</name>
    <dbReference type="NCBI Taxonomy" id="1082933"/>
    <lineage>
        <taxon>Bacteria</taxon>
        <taxon>Pseudomonadati</taxon>
        <taxon>Pseudomonadota</taxon>
        <taxon>Alphaproteobacteria</taxon>
        <taxon>Hyphomicrobiales</taxon>
        <taxon>Phyllobacteriaceae</taxon>
        <taxon>Mesorhizobium</taxon>
    </lineage>
</organism>
<dbReference type="RefSeq" id="WP_006203994.1">
    <property type="nucleotide sequence ID" value="NZ_AGSN01000141.1"/>
</dbReference>
<sequence length="150" mass="16360">MEYRFRNPSDYWNQFYFAMDALRRTGAPVHFVCYEQLVSSPALALNSISHCLGLSSPFDVAGAVAIPQHALGASNDIDRAAGLTIDQTAFDPARADLASALARIGWHNARTILRDIDDDVLSATGRTGFRKTCREAAGPAAMLRSLVGFW</sequence>
<name>G6YEA4_9HYPH</name>
<dbReference type="EMBL" id="AGSN01000141">
    <property type="protein sequence ID" value="EHH09918.1"/>
    <property type="molecule type" value="Genomic_DNA"/>
</dbReference>
<proteinExistence type="predicted"/>
<dbReference type="KEGG" id="mamo:A6B35_06345"/>
<keyword evidence="2" id="KW-1185">Reference proteome</keyword>
<evidence type="ECO:0000313" key="1">
    <source>
        <dbReference type="EMBL" id="EHH09918.1"/>
    </source>
</evidence>
<dbReference type="OrthoDB" id="8064960at2"/>
<dbReference type="Proteomes" id="UP000002949">
    <property type="component" value="Unassembled WGS sequence"/>
</dbReference>